<evidence type="ECO:0000313" key="3">
    <source>
        <dbReference type="Proteomes" id="UP001242480"/>
    </source>
</evidence>
<dbReference type="EMBL" id="JAUSVX010000003">
    <property type="protein sequence ID" value="MDQ0468991.1"/>
    <property type="molecule type" value="Genomic_DNA"/>
</dbReference>
<evidence type="ECO:0000313" key="2">
    <source>
        <dbReference type="EMBL" id="MDQ0468991.1"/>
    </source>
</evidence>
<keyword evidence="1" id="KW-0812">Transmembrane</keyword>
<keyword evidence="3" id="KW-1185">Reference proteome</keyword>
<proteinExistence type="predicted"/>
<accession>A0ABU0J603</accession>
<organism evidence="2 3">
    <name type="scientific">Labrys wisconsinensis</name>
    <dbReference type="NCBI Taxonomy" id="425677"/>
    <lineage>
        <taxon>Bacteria</taxon>
        <taxon>Pseudomonadati</taxon>
        <taxon>Pseudomonadota</taxon>
        <taxon>Alphaproteobacteria</taxon>
        <taxon>Hyphomicrobiales</taxon>
        <taxon>Xanthobacteraceae</taxon>
        <taxon>Labrys</taxon>
    </lineage>
</organism>
<keyword evidence="1" id="KW-0472">Membrane</keyword>
<feature type="transmembrane region" description="Helical" evidence="1">
    <location>
        <begin position="57"/>
        <end position="81"/>
    </location>
</feature>
<name>A0ABU0J603_9HYPH</name>
<protein>
    <submittedName>
        <fullName evidence="2">Uncharacterized membrane protein YhaH (DUF805 family)</fullName>
    </submittedName>
</protein>
<keyword evidence="1" id="KW-1133">Transmembrane helix</keyword>
<dbReference type="Proteomes" id="UP001242480">
    <property type="component" value="Unassembled WGS sequence"/>
</dbReference>
<comment type="caution">
    <text evidence="2">The sequence shown here is derived from an EMBL/GenBank/DDBJ whole genome shotgun (WGS) entry which is preliminary data.</text>
</comment>
<sequence>MSQPEPVSPFPPSRIERILRIAFWAFNAVMAVVLIDLLLGVQWPALDDMSGDAFDGIVAVGFSLAMFLVIWLAGALCLGLLARHLRRRHLDARDPTRPPGAQHSR</sequence>
<reference evidence="2 3" key="1">
    <citation type="submission" date="2023-07" db="EMBL/GenBank/DDBJ databases">
        <title>Genomic Encyclopedia of Type Strains, Phase IV (KMG-IV): sequencing the most valuable type-strain genomes for metagenomic binning, comparative biology and taxonomic classification.</title>
        <authorList>
            <person name="Goeker M."/>
        </authorList>
    </citation>
    <scope>NUCLEOTIDE SEQUENCE [LARGE SCALE GENOMIC DNA]</scope>
    <source>
        <strain evidence="2 3">DSM 19619</strain>
    </source>
</reference>
<feature type="transmembrane region" description="Helical" evidence="1">
    <location>
        <begin position="21"/>
        <end position="45"/>
    </location>
</feature>
<gene>
    <name evidence="2" type="ORF">QO011_002002</name>
</gene>
<dbReference type="RefSeq" id="WP_307271035.1">
    <property type="nucleotide sequence ID" value="NZ_JAUSVX010000003.1"/>
</dbReference>
<evidence type="ECO:0000256" key="1">
    <source>
        <dbReference type="SAM" id="Phobius"/>
    </source>
</evidence>